<feature type="region of interest" description="Disordered" evidence="1">
    <location>
        <begin position="83"/>
        <end position="108"/>
    </location>
</feature>
<evidence type="ECO:0000313" key="3">
    <source>
        <dbReference type="Proteomes" id="UP001177003"/>
    </source>
</evidence>
<dbReference type="Proteomes" id="UP001177003">
    <property type="component" value="Chromosome 4"/>
</dbReference>
<organism evidence="2 3">
    <name type="scientific">Lactuca saligna</name>
    <name type="common">Willowleaf lettuce</name>
    <dbReference type="NCBI Taxonomy" id="75948"/>
    <lineage>
        <taxon>Eukaryota</taxon>
        <taxon>Viridiplantae</taxon>
        <taxon>Streptophyta</taxon>
        <taxon>Embryophyta</taxon>
        <taxon>Tracheophyta</taxon>
        <taxon>Spermatophyta</taxon>
        <taxon>Magnoliopsida</taxon>
        <taxon>eudicotyledons</taxon>
        <taxon>Gunneridae</taxon>
        <taxon>Pentapetalae</taxon>
        <taxon>asterids</taxon>
        <taxon>campanulids</taxon>
        <taxon>Asterales</taxon>
        <taxon>Asteraceae</taxon>
        <taxon>Cichorioideae</taxon>
        <taxon>Cichorieae</taxon>
        <taxon>Lactucinae</taxon>
        <taxon>Lactuca</taxon>
    </lineage>
</organism>
<evidence type="ECO:0000256" key="1">
    <source>
        <dbReference type="SAM" id="MobiDB-lite"/>
    </source>
</evidence>
<name>A0AA36E373_LACSI</name>
<evidence type="ECO:0008006" key="4">
    <source>
        <dbReference type="Google" id="ProtNLM"/>
    </source>
</evidence>
<evidence type="ECO:0000313" key="2">
    <source>
        <dbReference type="EMBL" id="CAI9280257.1"/>
    </source>
</evidence>
<dbReference type="AlphaFoldDB" id="A0AA36E373"/>
<reference evidence="2" key="1">
    <citation type="submission" date="2023-04" db="EMBL/GenBank/DDBJ databases">
        <authorList>
            <person name="Vijverberg K."/>
            <person name="Xiong W."/>
            <person name="Schranz E."/>
        </authorList>
    </citation>
    <scope>NUCLEOTIDE SEQUENCE</scope>
</reference>
<protein>
    <recommendedName>
        <fullName evidence="4">Transposase MuDR plant domain-containing protein</fullName>
    </recommendedName>
</protein>
<sequence>MDVRDFFSFLDRVIREYFQNVYYCLPNIPLSRGIRPIVDDLDFAQFIDTRYEYGEISVYADHIRNGLEESWDDDTNLVVSEDNENGLEDHGEPKNEGNTAPDETHPNIGLEDEVIDIDKIPLNKTSGDEFLCNLYPSEGDTGDNEVEEEDVEIHSIFNHDLQWNRQLHVIGVKFKIPKQLKNMLCNYVVANGYQLCFKKSNSKRLLVVCYKGAYPF</sequence>
<accession>A0AA36E373</accession>
<gene>
    <name evidence="2" type="ORF">LSALG_LOCUS20014</name>
</gene>
<dbReference type="EMBL" id="OX465080">
    <property type="protein sequence ID" value="CAI9280257.1"/>
    <property type="molecule type" value="Genomic_DNA"/>
</dbReference>
<keyword evidence="3" id="KW-1185">Reference proteome</keyword>
<proteinExistence type="predicted"/>